<comment type="caution">
    <text evidence="8">The sequence shown here is derived from an EMBL/GenBank/DDBJ whole genome shotgun (WGS) entry which is preliminary data.</text>
</comment>
<dbReference type="GO" id="GO:0032259">
    <property type="term" value="P:methylation"/>
    <property type="evidence" value="ECO:0007669"/>
    <property type="project" value="UniProtKB-KW"/>
</dbReference>
<name>A0A232LXX7_9EURO</name>
<proteinExistence type="predicted"/>
<evidence type="ECO:0000259" key="6">
    <source>
        <dbReference type="Pfam" id="PF13649"/>
    </source>
</evidence>
<dbReference type="EMBL" id="NPHW01003742">
    <property type="protein sequence ID" value="OXV09020.1"/>
    <property type="molecule type" value="Genomic_DNA"/>
</dbReference>
<evidence type="ECO:0000256" key="5">
    <source>
        <dbReference type="SAM" id="MobiDB-lite"/>
    </source>
</evidence>
<dbReference type="InterPro" id="IPR029063">
    <property type="entry name" value="SAM-dependent_MTases_sf"/>
</dbReference>
<dbReference type="AlphaFoldDB" id="A0A232LXX7"/>
<dbReference type="GO" id="GO:0006406">
    <property type="term" value="P:mRNA export from nucleus"/>
    <property type="evidence" value="ECO:0007669"/>
    <property type="project" value="EnsemblFungi"/>
</dbReference>
<protein>
    <submittedName>
        <fullName evidence="8">Uncharacterized protein</fullName>
    </submittedName>
</protein>
<accession>A0A232LXX7</accession>
<evidence type="ECO:0000256" key="2">
    <source>
        <dbReference type="ARBA" id="ARBA00022679"/>
    </source>
</evidence>
<dbReference type="GO" id="GO:0060567">
    <property type="term" value="P:negative regulation of termination of DNA-templated transcription"/>
    <property type="evidence" value="ECO:0007669"/>
    <property type="project" value="EnsemblFungi"/>
</dbReference>
<dbReference type="SUPFAM" id="SSF53335">
    <property type="entry name" value="S-adenosyl-L-methionine-dependent methyltransferases"/>
    <property type="match status" value="1"/>
</dbReference>
<evidence type="ECO:0000256" key="3">
    <source>
        <dbReference type="ARBA" id="ARBA00022691"/>
    </source>
</evidence>
<keyword evidence="9" id="KW-1185">Reference proteome</keyword>
<dbReference type="Pfam" id="PF22528">
    <property type="entry name" value="PRMT_C"/>
    <property type="match status" value="1"/>
</dbReference>
<dbReference type="GO" id="GO:0005634">
    <property type="term" value="C:nucleus"/>
    <property type="evidence" value="ECO:0007669"/>
    <property type="project" value="EnsemblFungi"/>
</dbReference>
<keyword evidence="3 4" id="KW-0949">S-adenosyl-L-methionine</keyword>
<evidence type="ECO:0000259" key="7">
    <source>
        <dbReference type="Pfam" id="PF22528"/>
    </source>
</evidence>
<keyword evidence="2 4" id="KW-0808">Transferase</keyword>
<evidence type="ECO:0000256" key="1">
    <source>
        <dbReference type="ARBA" id="ARBA00022603"/>
    </source>
</evidence>
<dbReference type="OrthoDB" id="7848332at2759"/>
<feature type="region of interest" description="Disordered" evidence="5">
    <location>
        <begin position="1"/>
        <end position="20"/>
    </location>
</feature>
<dbReference type="PROSITE" id="PS51678">
    <property type="entry name" value="SAM_MT_PRMT"/>
    <property type="match status" value="1"/>
</dbReference>
<dbReference type="GO" id="GO:0042054">
    <property type="term" value="F:histone methyltransferase activity"/>
    <property type="evidence" value="ECO:0007669"/>
    <property type="project" value="TreeGrafter"/>
</dbReference>
<dbReference type="GO" id="GO:0032968">
    <property type="term" value="P:positive regulation of transcription elongation by RNA polymerase II"/>
    <property type="evidence" value="ECO:0007669"/>
    <property type="project" value="EnsemblFungi"/>
</dbReference>
<dbReference type="GO" id="GO:0042802">
    <property type="term" value="F:identical protein binding"/>
    <property type="evidence" value="ECO:0007669"/>
    <property type="project" value="EnsemblFungi"/>
</dbReference>
<dbReference type="PANTHER" id="PTHR11006">
    <property type="entry name" value="PROTEIN ARGININE N-METHYLTRANSFERASE"/>
    <property type="match status" value="1"/>
</dbReference>
<keyword evidence="1 4" id="KW-0489">Methyltransferase</keyword>
<evidence type="ECO:0000313" key="8">
    <source>
        <dbReference type="EMBL" id="OXV09020.1"/>
    </source>
</evidence>
<dbReference type="InterPro" id="IPR055135">
    <property type="entry name" value="PRMT_dom"/>
</dbReference>
<dbReference type="Pfam" id="PF13649">
    <property type="entry name" value="Methyltransf_25"/>
    <property type="match status" value="1"/>
</dbReference>
<organism evidence="8 9">
    <name type="scientific">Elaphomyces granulatus</name>
    <dbReference type="NCBI Taxonomy" id="519963"/>
    <lineage>
        <taxon>Eukaryota</taxon>
        <taxon>Fungi</taxon>
        <taxon>Dikarya</taxon>
        <taxon>Ascomycota</taxon>
        <taxon>Pezizomycotina</taxon>
        <taxon>Eurotiomycetes</taxon>
        <taxon>Eurotiomycetidae</taxon>
        <taxon>Eurotiales</taxon>
        <taxon>Elaphomycetaceae</taxon>
        <taxon>Elaphomyces</taxon>
    </lineage>
</organism>
<sequence>MMNGSTNNTATDTPWTSSSADRMAGMDHAEVRYFTSYDHHGIHEEMLKDEVRTKSYRDAIYQNRHIFKDKVVLDVGCGTGILSMFAVKAGARHVIGVDMSSIIEKARQIVAVNGMSSKITLLQGKMEEVILPFSKVDIIVSEWMGYFLLYESMLDTVLYARDQYLAPGGKIFPDKATIYLAAIEDGEYKEDKIGFWDNVYGFNYSPMKEVALTEPLVDTVEMKALVTDPYPVLTLDLYTVTPADLAFKAPFSLTCKRSDFIHAIIAWFDISFTACHKQINFSTGPHAKYTHWKQTVFYLRDVLTVEGDEIVTGHLENKPNERNKRDLDIRISYAFDASDVARHAEGRCAYKMC</sequence>
<dbReference type="FunFam" id="2.70.160.11:FF:000001">
    <property type="entry name" value="Blast:Protein arginine N-methyltransferase 1"/>
    <property type="match status" value="1"/>
</dbReference>
<gene>
    <name evidence="8" type="ORF">Egran_03213</name>
</gene>
<evidence type="ECO:0000256" key="4">
    <source>
        <dbReference type="PROSITE-ProRule" id="PRU01015"/>
    </source>
</evidence>
<dbReference type="FunFam" id="3.40.50.150:FF:000050">
    <property type="entry name" value="Hnrnp arginine n-methyltransferase"/>
    <property type="match status" value="1"/>
</dbReference>
<reference evidence="8 9" key="1">
    <citation type="journal article" date="2015" name="Environ. Microbiol.">
        <title>Metagenome sequence of Elaphomyces granulatus from sporocarp tissue reveals Ascomycota ectomycorrhizal fingerprints of genome expansion and a Proteobacteria-rich microbiome.</title>
        <authorList>
            <person name="Quandt C.A."/>
            <person name="Kohler A."/>
            <person name="Hesse C.N."/>
            <person name="Sharpton T.J."/>
            <person name="Martin F."/>
            <person name="Spatafora J.W."/>
        </authorList>
    </citation>
    <scope>NUCLEOTIDE SEQUENCE [LARGE SCALE GENOMIC DNA]</scope>
    <source>
        <strain evidence="8 9">OSC145934</strain>
    </source>
</reference>
<dbReference type="InterPro" id="IPR025799">
    <property type="entry name" value="Arg_MeTrfase"/>
</dbReference>
<dbReference type="GO" id="GO:0035241">
    <property type="term" value="F:protein-arginine omega-N monomethyltransferase activity"/>
    <property type="evidence" value="ECO:0007669"/>
    <property type="project" value="EnsemblFungi"/>
</dbReference>
<evidence type="ECO:0000313" key="9">
    <source>
        <dbReference type="Proteomes" id="UP000243515"/>
    </source>
</evidence>
<dbReference type="InterPro" id="IPR041698">
    <property type="entry name" value="Methyltransf_25"/>
</dbReference>
<dbReference type="Proteomes" id="UP000243515">
    <property type="component" value="Unassembled WGS sequence"/>
</dbReference>
<feature type="domain" description="Protein arginine N-methyltransferase" evidence="7">
    <location>
        <begin position="174"/>
        <end position="336"/>
    </location>
</feature>
<dbReference type="CDD" id="cd02440">
    <property type="entry name" value="AdoMet_MTases"/>
    <property type="match status" value="1"/>
</dbReference>
<dbReference type="GO" id="GO:0046656">
    <property type="term" value="P:folic acid biosynthetic process"/>
    <property type="evidence" value="ECO:0007669"/>
    <property type="project" value="EnsemblFungi"/>
</dbReference>
<dbReference type="PANTHER" id="PTHR11006:SF53">
    <property type="entry name" value="PROTEIN ARGININE N-METHYLTRANSFERASE 3"/>
    <property type="match status" value="1"/>
</dbReference>
<dbReference type="GO" id="GO:0035242">
    <property type="term" value="F:protein-arginine omega-N asymmetric methyltransferase activity"/>
    <property type="evidence" value="ECO:0007669"/>
    <property type="project" value="EnsemblFungi"/>
</dbReference>
<dbReference type="Gene3D" id="2.70.160.11">
    <property type="entry name" value="Hnrnp arginine n-methyltransferase1"/>
    <property type="match status" value="1"/>
</dbReference>
<feature type="domain" description="Methyltransferase" evidence="6">
    <location>
        <begin position="72"/>
        <end position="169"/>
    </location>
</feature>
<dbReference type="Gene3D" id="3.40.50.150">
    <property type="entry name" value="Vaccinia Virus protein VP39"/>
    <property type="match status" value="1"/>
</dbReference>